<keyword evidence="5 9" id="KW-0653">Protein transport</keyword>
<organism evidence="11 12">
    <name type="scientific">Haliea salexigens</name>
    <dbReference type="NCBI Taxonomy" id="287487"/>
    <lineage>
        <taxon>Bacteria</taxon>
        <taxon>Pseudomonadati</taxon>
        <taxon>Pseudomonadota</taxon>
        <taxon>Gammaproteobacteria</taxon>
        <taxon>Cellvibrionales</taxon>
        <taxon>Halieaceae</taxon>
        <taxon>Haliea</taxon>
    </lineage>
</organism>
<name>A0A3C1KP56_9GAMM</name>
<evidence type="ECO:0000256" key="2">
    <source>
        <dbReference type="ARBA" id="ARBA00022448"/>
    </source>
</evidence>
<evidence type="ECO:0000256" key="5">
    <source>
        <dbReference type="ARBA" id="ARBA00022927"/>
    </source>
</evidence>
<evidence type="ECO:0000313" key="11">
    <source>
        <dbReference type="EMBL" id="HAN28268.1"/>
    </source>
</evidence>
<dbReference type="PANTHER" id="PTHR33162:SF1">
    <property type="entry name" value="SEC-INDEPENDENT PROTEIN TRANSLOCASE PROTEIN TATA, CHLOROPLASTIC"/>
    <property type="match status" value="1"/>
</dbReference>
<dbReference type="Gene3D" id="1.20.5.3310">
    <property type="match status" value="1"/>
</dbReference>
<evidence type="ECO:0000256" key="8">
    <source>
        <dbReference type="ARBA" id="ARBA00023136"/>
    </source>
</evidence>
<sequence>MFDIGFAELLLIGVVGLLVIGPERLPSTIRTVSAWVAQIRRGFNQIRSEVEQELHNDAVMQELRKTGSDLKRDAQQASDSFKTATGGSTATGPASTASPGQASSEQASPDSASAGTARDGETTSRAQEPPEK</sequence>
<gene>
    <name evidence="9 11" type="primary">tatB</name>
    <name evidence="11" type="ORF">DCP75_11220</name>
</gene>
<evidence type="ECO:0000256" key="4">
    <source>
        <dbReference type="ARBA" id="ARBA00022692"/>
    </source>
</evidence>
<evidence type="ECO:0000256" key="7">
    <source>
        <dbReference type="ARBA" id="ARBA00023010"/>
    </source>
</evidence>
<dbReference type="HAMAP" id="MF_00237">
    <property type="entry name" value="TatB"/>
    <property type="match status" value="1"/>
</dbReference>
<feature type="compositionally biased region" description="Basic and acidic residues" evidence="10">
    <location>
        <begin position="118"/>
        <end position="132"/>
    </location>
</feature>
<reference evidence="11 12" key="1">
    <citation type="journal article" date="2018" name="Nat. Biotechnol.">
        <title>A standardized bacterial taxonomy based on genome phylogeny substantially revises the tree of life.</title>
        <authorList>
            <person name="Parks D.H."/>
            <person name="Chuvochina M."/>
            <person name="Waite D.W."/>
            <person name="Rinke C."/>
            <person name="Skarshewski A."/>
            <person name="Chaumeil P.A."/>
            <person name="Hugenholtz P."/>
        </authorList>
    </citation>
    <scope>NUCLEOTIDE SEQUENCE [LARGE SCALE GENOMIC DNA]</scope>
    <source>
        <strain evidence="11">UBA9158</strain>
    </source>
</reference>
<feature type="compositionally biased region" description="Polar residues" evidence="10">
    <location>
        <begin position="101"/>
        <end position="114"/>
    </location>
</feature>
<keyword evidence="8 9" id="KW-0472">Membrane</keyword>
<evidence type="ECO:0000256" key="3">
    <source>
        <dbReference type="ARBA" id="ARBA00022475"/>
    </source>
</evidence>
<comment type="function">
    <text evidence="9">Part of the twin-arginine translocation (Tat) system that transports large folded proteins containing a characteristic twin-arginine motif in their signal peptide across membranes. Together with TatC, TatB is part of a receptor directly interacting with Tat signal peptides. TatB may form an oligomeric binding site that transiently accommodates folded Tat precursor proteins before their translocation.</text>
</comment>
<dbReference type="EMBL" id="DMND01000150">
    <property type="protein sequence ID" value="HAN28268.1"/>
    <property type="molecule type" value="Genomic_DNA"/>
</dbReference>
<evidence type="ECO:0000256" key="1">
    <source>
        <dbReference type="ARBA" id="ARBA00004167"/>
    </source>
</evidence>
<accession>A0A3C1KP56</accession>
<proteinExistence type="inferred from homology"/>
<keyword evidence="2 9" id="KW-0813">Transport</keyword>
<dbReference type="PANTHER" id="PTHR33162">
    <property type="entry name" value="SEC-INDEPENDENT PROTEIN TRANSLOCASE PROTEIN TATA, CHLOROPLASTIC"/>
    <property type="match status" value="1"/>
</dbReference>
<evidence type="ECO:0000256" key="10">
    <source>
        <dbReference type="SAM" id="MobiDB-lite"/>
    </source>
</evidence>
<evidence type="ECO:0000313" key="12">
    <source>
        <dbReference type="Proteomes" id="UP000259273"/>
    </source>
</evidence>
<evidence type="ECO:0000256" key="6">
    <source>
        <dbReference type="ARBA" id="ARBA00022989"/>
    </source>
</evidence>
<dbReference type="GO" id="GO:0043953">
    <property type="term" value="P:protein transport by the Tat complex"/>
    <property type="evidence" value="ECO:0007669"/>
    <property type="project" value="UniProtKB-UniRule"/>
</dbReference>
<dbReference type="InterPro" id="IPR018448">
    <property type="entry name" value="TatB"/>
</dbReference>
<dbReference type="InterPro" id="IPR003369">
    <property type="entry name" value="TatA/B/E"/>
</dbReference>
<comment type="caution">
    <text evidence="11">The sequence shown here is derived from an EMBL/GenBank/DDBJ whole genome shotgun (WGS) entry which is preliminary data.</text>
</comment>
<dbReference type="NCBIfam" id="TIGR01410">
    <property type="entry name" value="tatB"/>
    <property type="match status" value="1"/>
</dbReference>
<dbReference type="PRINTS" id="PR01506">
    <property type="entry name" value="TATBPROTEIN"/>
</dbReference>
<keyword evidence="3 9" id="KW-1003">Cell membrane</keyword>
<dbReference type="GO" id="GO:0033281">
    <property type="term" value="C:TAT protein transport complex"/>
    <property type="evidence" value="ECO:0007669"/>
    <property type="project" value="UniProtKB-UniRule"/>
</dbReference>
<feature type="compositionally biased region" description="Low complexity" evidence="10">
    <location>
        <begin position="83"/>
        <end position="100"/>
    </location>
</feature>
<evidence type="ECO:0000256" key="9">
    <source>
        <dbReference type="HAMAP-Rule" id="MF_00237"/>
    </source>
</evidence>
<comment type="similarity">
    <text evidence="9">Belongs to the TatB family.</text>
</comment>
<protein>
    <recommendedName>
        <fullName evidence="9">Sec-independent protein translocase protein TatB</fullName>
    </recommendedName>
</protein>
<keyword evidence="6 9" id="KW-1133">Transmembrane helix</keyword>
<dbReference type="GO" id="GO:0008320">
    <property type="term" value="F:protein transmembrane transporter activity"/>
    <property type="evidence" value="ECO:0007669"/>
    <property type="project" value="UniProtKB-UniRule"/>
</dbReference>
<comment type="subunit">
    <text evidence="9">The Tat system comprises two distinct complexes: a TatABC complex, containing multiple copies of TatA, TatB and TatC subunits, and a separate TatA complex, containing only TatA subunits. Substrates initially bind to the TatABC complex, which probably triggers association of the separate TatA complex to form the active translocon.</text>
</comment>
<comment type="subcellular location">
    <subcellularLocation>
        <location evidence="9">Cell membrane</location>
        <topology evidence="9">Single-pass membrane protein</topology>
    </subcellularLocation>
    <subcellularLocation>
        <location evidence="1">Membrane</location>
        <topology evidence="1">Single-pass membrane protein</topology>
    </subcellularLocation>
</comment>
<keyword evidence="4 9" id="KW-0812">Transmembrane</keyword>
<dbReference type="Pfam" id="PF02416">
    <property type="entry name" value="TatA_B_E"/>
    <property type="match status" value="1"/>
</dbReference>
<dbReference type="Proteomes" id="UP000259273">
    <property type="component" value="Unassembled WGS sequence"/>
</dbReference>
<keyword evidence="7 9" id="KW-0811">Translocation</keyword>
<dbReference type="STRING" id="1121937.GCA_000423125_02940"/>
<feature type="region of interest" description="Disordered" evidence="10">
    <location>
        <begin position="64"/>
        <end position="132"/>
    </location>
</feature>
<feature type="compositionally biased region" description="Basic and acidic residues" evidence="10">
    <location>
        <begin position="64"/>
        <end position="74"/>
    </location>
</feature>
<dbReference type="AlphaFoldDB" id="A0A3C1KP56"/>